<reference evidence="2" key="1">
    <citation type="journal article" date="2019" name="Int. J. Syst. Evol. Microbiol.">
        <title>The Global Catalogue of Microorganisms (GCM) 10K type strain sequencing project: providing services to taxonomists for standard genome sequencing and annotation.</title>
        <authorList>
            <consortium name="The Broad Institute Genomics Platform"/>
            <consortium name="The Broad Institute Genome Sequencing Center for Infectious Disease"/>
            <person name="Wu L."/>
            <person name="Ma J."/>
        </authorList>
    </citation>
    <scope>NUCLEOTIDE SEQUENCE [LARGE SCALE GENOMIC DNA]</scope>
    <source>
        <strain evidence="2">TBRC 1276</strain>
    </source>
</reference>
<accession>A0ABV8GRY6</accession>
<evidence type="ECO:0008006" key="3">
    <source>
        <dbReference type="Google" id="ProtNLM"/>
    </source>
</evidence>
<gene>
    <name evidence="1" type="ORF">ACFOY2_48285</name>
</gene>
<evidence type="ECO:0000313" key="2">
    <source>
        <dbReference type="Proteomes" id="UP001595851"/>
    </source>
</evidence>
<comment type="caution">
    <text evidence="1">The sequence shown here is derived from an EMBL/GenBank/DDBJ whole genome shotgun (WGS) entry which is preliminary data.</text>
</comment>
<keyword evidence="2" id="KW-1185">Reference proteome</keyword>
<sequence length="167" mass="18744">MTSTELPQDHVPGDLPDERPAALDRLNVLVGQWEGAATFEAGFLGPGSPEVIGRSRTTFEWLEGRFFLSQHFVNEHPAAPSGLAIIGMSEGAGTFAQHYYDSRGVVRVYQMALEGREWRLWREAPGFWQRYIGTISEDGTTITGAWEASADGRKWRHDFNLAYVKTR</sequence>
<organism evidence="1 2">
    <name type="scientific">Nonomuraea purpurea</name>
    <dbReference type="NCBI Taxonomy" id="1849276"/>
    <lineage>
        <taxon>Bacteria</taxon>
        <taxon>Bacillati</taxon>
        <taxon>Actinomycetota</taxon>
        <taxon>Actinomycetes</taxon>
        <taxon>Streptosporangiales</taxon>
        <taxon>Streptosporangiaceae</taxon>
        <taxon>Nonomuraea</taxon>
    </lineage>
</organism>
<dbReference type="RefSeq" id="WP_379534906.1">
    <property type="nucleotide sequence ID" value="NZ_JBHSBI010000040.1"/>
</dbReference>
<proteinExistence type="predicted"/>
<evidence type="ECO:0000313" key="1">
    <source>
        <dbReference type="EMBL" id="MFC4015087.1"/>
    </source>
</evidence>
<protein>
    <recommendedName>
        <fullName evidence="3">DUF1579 domain-containing protein</fullName>
    </recommendedName>
</protein>
<name>A0ABV8GRY6_9ACTN</name>
<dbReference type="EMBL" id="JBHSBI010000040">
    <property type="protein sequence ID" value="MFC4015087.1"/>
    <property type="molecule type" value="Genomic_DNA"/>
</dbReference>
<dbReference type="Proteomes" id="UP001595851">
    <property type="component" value="Unassembled WGS sequence"/>
</dbReference>